<dbReference type="PROSITE" id="PS51898">
    <property type="entry name" value="TYR_RECOMBINASE"/>
    <property type="match status" value="1"/>
</dbReference>
<feature type="domain" description="Tyr recombinase" evidence="4">
    <location>
        <begin position="128"/>
        <end position="321"/>
    </location>
</feature>
<keyword evidence="6" id="KW-1185">Reference proteome</keyword>
<evidence type="ECO:0000256" key="2">
    <source>
        <dbReference type="ARBA" id="ARBA00023125"/>
    </source>
</evidence>
<evidence type="ECO:0000313" key="6">
    <source>
        <dbReference type="Proteomes" id="UP001597568"/>
    </source>
</evidence>
<reference evidence="6" key="1">
    <citation type="journal article" date="2019" name="Int. J. Syst. Evol. Microbiol.">
        <title>The Global Catalogue of Microorganisms (GCM) 10K type strain sequencing project: providing services to taxonomists for standard genome sequencing and annotation.</title>
        <authorList>
            <consortium name="The Broad Institute Genomics Platform"/>
            <consortium name="The Broad Institute Genome Sequencing Center for Infectious Disease"/>
            <person name="Wu L."/>
            <person name="Ma J."/>
        </authorList>
    </citation>
    <scope>NUCLEOTIDE SEQUENCE [LARGE SCALE GENOMIC DNA]</scope>
    <source>
        <strain evidence="6">KCTC 33522</strain>
    </source>
</reference>
<proteinExistence type="inferred from homology"/>
<dbReference type="RefSeq" id="WP_380147858.1">
    <property type="nucleotide sequence ID" value="NZ_JBHUOR010000090.1"/>
</dbReference>
<dbReference type="Gene3D" id="1.10.150.130">
    <property type="match status" value="1"/>
</dbReference>
<dbReference type="Pfam" id="PF00589">
    <property type="entry name" value="Phage_integrase"/>
    <property type="match status" value="1"/>
</dbReference>
<dbReference type="EMBL" id="JBHUOR010000090">
    <property type="protein sequence ID" value="MFD2869004.1"/>
    <property type="molecule type" value="Genomic_DNA"/>
</dbReference>
<comment type="caution">
    <text evidence="5">The sequence shown here is derived from an EMBL/GenBank/DDBJ whole genome shotgun (WGS) entry which is preliminary data.</text>
</comment>
<dbReference type="InterPro" id="IPR013762">
    <property type="entry name" value="Integrase-like_cat_sf"/>
</dbReference>
<evidence type="ECO:0000256" key="1">
    <source>
        <dbReference type="ARBA" id="ARBA00008857"/>
    </source>
</evidence>
<accession>A0ABW5Y0Z2</accession>
<gene>
    <name evidence="5" type="ORF">ACFSY7_10905</name>
</gene>
<dbReference type="InterPro" id="IPR050090">
    <property type="entry name" value="Tyrosine_recombinase_XerCD"/>
</dbReference>
<dbReference type="SUPFAM" id="SSF56349">
    <property type="entry name" value="DNA breaking-rejoining enzymes"/>
    <property type="match status" value="1"/>
</dbReference>
<keyword evidence="2" id="KW-0238">DNA-binding</keyword>
<dbReference type="PANTHER" id="PTHR30349">
    <property type="entry name" value="PHAGE INTEGRASE-RELATED"/>
    <property type="match status" value="1"/>
</dbReference>
<evidence type="ECO:0000259" key="4">
    <source>
        <dbReference type="PROSITE" id="PS51898"/>
    </source>
</evidence>
<dbReference type="Proteomes" id="UP001597568">
    <property type="component" value="Unassembled WGS sequence"/>
</dbReference>
<dbReference type="CDD" id="cd00397">
    <property type="entry name" value="DNA_BRE_C"/>
    <property type="match status" value="1"/>
</dbReference>
<dbReference type="Gene3D" id="1.10.443.10">
    <property type="entry name" value="Intergrase catalytic core"/>
    <property type="match status" value="1"/>
</dbReference>
<comment type="similarity">
    <text evidence="1">Belongs to the 'phage' integrase family.</text>
</comment>
<keyword evidence="3" id="KW-0233">DNA recombination</keyword>
<organism evidence="5 6">
    <name type="scientific">Kurthia populi</name>
    <dbReference type="NCBI Taxonomy" id="1562132"/>
    <lineage>
        <taxon>Bacteria</taxon>
        <taxon>Bacillati</taxon>
        <taxon>Bacillota</taxon>
        <taxon>Bacilli</taxon>
        <taxon>Bacillales</taxon>
        <taxon>Caryophanaceae</taxon>
        <taxon>Kurthia</taxon>
    </lineage>
</organism>
<dbReference type="InterPro" id="IPR002104">
    <property type="entry name" value="Integrase_catalytic"/>
</dbReference>
<dbReference type="PANTHER" id="PTHR30349:SF41">
    <property type="entry name" value="INTEGRASE_RECOMBINASE PROTEIN MJ0367-RELATED"/>
    <property type="match status" value="1"/>
</dbReference>
<protein>
    <submittedName>
        <fullName evidence="5">Tyrosine-type recombinase/integrase</fullName>
    </submittedName>
</protein>
<name>A0ABW5Y0Z2_9BACL</name>
<evidence type="ECO:0000313" key="5">
    <source>
        <dbReference type="EMBL" id="MFD2869004.1"/>
    </source>
</evidence>
<dbReference type="InterPro" id="IPR010998">
    <property type="entry name" value="Integrase_recombinase_N"/>
</dbReference>
<sequence length="321" mass="37110">MTKRKGIFDTGFKDTIVQVDSQINKRTDITIQQANNVILRQLETGGCRERTLYDYDKIVSYFIRDTNIVYLADISNASIYKWLEGINVKNSTKLTRLKCFKAFLSRCHDNGWFNNRFWKSVNVKVDKKIKEGASDQDVNLALSLLDMTKFIDLRNATAILLMYRCGLRIGTIARMKESQIDFDTNKLLLSGEVMKNHQGLILPFNNQIRNFLEVLINQNKKIRKEYKEDNEYLFITIKGRFTSNSMTSNCIQKGLRKASVEYGLKNINPHALRRGFAKNLYTKSNDLLLVSKALGHNDLSVTTQYLHTELTDVADKMREHL</sequence>
<evidence type="ECO:0000256" key="3">
    <source>
        <dbReference type="ARBA" id="ARBA00023172"/>
    </source>
</evidence>
<dbReference type="InterPro" id="IPR011010">
    <property type="entry name" value="DNA_brk_join_enz"/>
</dbReference>